<dbReference type="PANTHER" id="PTHR32303">
    <property type="entry name" value="QUINOPROTEIN ALCOHOL DEHYDROGENASE (CYTOCHROME C)"/>
    <property type="match status" value="1"/>
</dbReference>
<dbReference type="Pfam" id="PF13442">
    <property type="entry name" value="Cytochrome_CBB3"/>
    <property type="match status" value="1"/>
</dbReference>
<protein>
    <recommendedName>
        <fullName evidence="9">Cytochrome c domain-containing protein</fullName>
    </recommendedName>
</protein>
<sequence length="267" mass="29333">MTFLKAANTVPSRLEKAYILLIDMGLAVNIRPTRRSQVFRVTLFLILGALTLTAYGQDASVERGRVTFTADCTRCHIPIEMEGRLRARWIGRSGQELFEQIRSTMPAETPGSLTDDQYMDLTAFILQSGNVEIPGGTISTADLAALVINPSDSVAVLDDDQNVPWTHYNGDVKATRYSPLDQINASNVADLEIAWSFDTSIFGPRPETFGVSTPLQVNGTLYATVGSTRNVVALDATNGQLLWMWRPQEGQRFNDAPRKGSGKGLSY</sequence>
<dbReference type="InterPro" id="IPR009056">
    <property type="entry name" value="Cyt_c-like_dom"/>
</dbReference>
<dbReference type="Gene3D" id="2.140.10.10">
    <property type="entry name" value="Quinoprotein alcohol dehydrogenase-like superfamily"/>
    <property type="match status" value="1"/>
</dbReference>
<reference evidence="11" key="1">
    <citation type="submission" date="2017-08" db="EMBL/GenBank/DDBJ databases">
        <title>A dynamic microbial community with high functional redundancy inhabits the cold, oxic subseafloor aquifer.</title>
        <authorList>
            <person name="Tully B.J."/>
            <person name="Wheat C.G."/>
            <person name="Glazer B.T."/>
            <person name="Huber J.A."/>
        </authorList>
    </citation>
    <scope>NUCLEOTIDE SEQUENCE [LARGE SCALE GENOMIC DNA]</scope>
</reference>
<evidence type="ECO:0000256" key="4">
    <source>
        <dbReference type="ARBA" id="ARBA00022723"/>
    </source>
</evidence>
<keyword evidence="8" id="KW-1133">Transmembrane helix</keyword>
<keyword evidence="6 7" id="KW-0408">Iron</keyword>
<keyword evidence="5" id="KW-0560">Oxidoreductase</keyword>
<dbReference type="SUPFAM" id="SSF50998">
    <property type="entry name" value="Quinoprotein alcohol dehydrogenase-like"/>
    <property type="match status" value="1"/>
</dbReference>
<keyword evidence="4 7" id="KW-0479">Metal-binding</keyword>
<evidence type="ECO:0000259" key="9">
    <source>
        <dbReference type="PROSITE" id="PS51007"/>
    </source>
</evidence>
<dbReference type="GO" id="GO:0016491">
    <property type="term" value="F:oxidoreductase activity"/>
    <property type="evidence" value="ECO:0007669"/>
    <property type="project" value="UniProtKB-KW"/>
</dbReference>
<dbReference type="GO" id="GO:0009055">
    <property type="term" value="F:electron transfer activity"/>
    <property type="evidence" value="ECO:0007669"/>
    <property type="project" value="InterPro"/>
</dbReference>
<keyword evidence="8" id="KW-0472">Membrane</keyword>
<dbReference type="InterPro" id="IPR036909">
    <property type="entry name" value="Cyt_c-like_dom_sf"/>
</dbReference>
<dbReference type="EMBL" id="NVQR01000020">
    <property type="protein sequence ID" value="PCH63320.1"/>
    <property type="molecule type" value="Genomic_DNA"/>
</dbReference>
<feature type="non-terminal residue" evidence="10">
    <location>
        <position position="267"/>
    </location>
</feature>
<dbReference type="InterPro" id="IPR002372">
    <property type="entry name" value="PQQ_rpt_dom"/>
</dbReference>
<gene>
    <name evidence="10" type="ORF">COC19_01150</name>
</gene>
<dbReference type="Gene3D" id="1.10.760.10">
    <property type="entry name" value="Cytochrome c-like domain"/>
    <property type="match status" value="1"/>
</dbReference>
<dbReference type="PROSITE" id="PS51007">
    <property type="entry name" value="CYTC"/>
    <property type="match status" value="1"/>
</dbReference>
<dbReference type="Pfam" id="PF01011">
    <property type="entry name" value="PQQ"/>
    <property type="match status" value="1"/>
</dbReference>
<evidence type="ECO:0000256" key="6">
    <source>
        <dbReference type="ARBA" id="ARBA00023004"/>
    </source>
</evidence>
<dbReference type="GO" id="GO:0046872">
    <property type="term" value="F:metal ion binding"/>
    <property type="evidence" value="ECO:0007669"/>
    <property type="project" value="UniProtKB-KW"/>
</dbReference>
<proteinExistence type="inferred from homology"/>
<dbReference type="AlphaFoldDB" id="A0A2A4MU05"/>
<comment type="cofactor">
    <cofactor evidence="1">
        <name>pyrroloquinoline quinone</name>
        <dbReference type="ChEBI" id="CHEBI:58442"/>
    </cofactor>
</comment>
<evidence type="ECO:0000256" key="3">
    <source>
        <dbReference type="ARBA" id="ARBA00022617"/>
    </source>
</evidence>
<evidence type="ECO:0000313" key="10">
    <source>
        <dbReference type="EMBL" id="PCH63320.1"/>
    </source>
</evidence>
<evidence type="ECO:0000256" key="8">
    <source>
        <dbReference type="SAM" id="Phobius"/>
    </source>
</evidence>
<feature type="transmembrane region" description="Helical" evidence="8">
    <location>
        <begin position="38"/>
        <end position="56"/>
    </location>
</feature>
<evidence type="ECO:0000256" key="5">
    <source>
        <dbReference type="ARBA" id="ARBA00023002"/>
    </source>
</evidence>
<dbReference type="Proteomes" id="UP000218172">
    <property type="component" value="Unassembled WGS sequence"/>
</dbReference>
<comment type="caution">
    <text evidence="10">The sequence shown here is derived from an EMBL/GenBank/DDBJ whole genome shotgun (WGS) entry which is preliminary data.</text>
</comment>
<feature type="domain" description="Cytochrome c" evidence="9">
    <location>
        <begin position="59"/>
        <end position="129"/>
    </location>
</feature>
<evidence type="ECO:0000256" key="1">
    <source>
        <dbReference type="ARBA" id="ARBA00001931"/>
    </source>
</evidence>
<evidence type="ECO:0000256" key="2">
    <source>
        <dbReference type="ARBA" id="ARBA00008156"/>
    </source>
</evidence>
<dbReference type="SUPFAM" id="SSF46626">
    <property type="entry name" value="Cytochrome c"/>
    <property type="match status" value="1"/>
</dbReference>
<comment type="similarity">
    <text evidence="2">Belongs to the bacterial PQQ dehydrogenase family.</text>
</comment>
<name>A0A2A4MU05_9GAMM</name>
<keyword evidence="3 7" id="KW-0349">Heme</keyword>
<evidence type="ECO:0000313" key="11">
    <source>
        <dbReference type="Proteomes" id="UP000218172"/>
    </source>
</evidence>
<keyword evidence="8" id="KW-0812">Transmembrane</keyword>
<dbReference type="InterPro" id="IPR011047">
    <property type="entry name" value="Quinoprotein_ADH-like_sf"/>
</dbReference>
<evidence type="ECO:0000256" key="7">
    <source>
        <dbReference type="PROSITE-ProRule" id="PRU00433"/>
    </source>
</evidence>
<organism evidence="10 11">
    <name type="scientific">SAR86 cluster bacterium</name>
    <dbReference type="NCBI Taxonomy" id="2030880"/>
    <lineage>
        <taxon>Bacteria</taxon>
        <taxon>Pseudomonadati</taxon>
        <taxon>Pseudomonadota</taxon>
        <taxon>Gammaproteobacteria</taxon>
        <taxon>SAR86 cluster</taxon>
    </lineage>
</organism>
<dbReference type="GO" id="GO:0020037">
    <property type="term" value="F:heme binding"/>
    <property type="evidence" value="ECO:0007669"/>
    <property type="project" value="InterPro"/>
</dbReference>
<accession>A0A2A4MU05</accession>